<dbReference type="PANTHER" id="PTHR43283">
    <property type="entry name" value="BETA-LACTAMASE-RELATED"/>
    <property type="match status" value="1"/>
</dbReference>
<feature type="domain" description="Beta-lactamase-related" evidence="1">
    <location>
        <begin position="226"/>
        <end position="516"/>
    </location>
</feature>
<dbReference type="InterPro" id="IPR012338">
    <property type="entry name" value="Beta-lactam/transpept-like"/>
</dbReference>
<evidence type="ECO:0000313" key="3">
    <source>
        <dbReference type="Proteomes" id="UP000033121"/>
    </source>
</evidence>
<dbReference type="STRING" id="1220578.FPE01S_02_04810"/>
<dbReference type="EMBL" id="BBWV01000002">
    <property type="protein sequence ID" value="GAO43376.1"/>
    <property type="molecule type" value="Genomic_DNA"/>
</dbReference>
<dbReference type="SUPFAM" id="SSF56601">
    <property type="entry name" value="beta-lactamase/transpeptidase-like"/>
    <property type="match status" value="1"/>
</dbReference>
<evidence type="ECO:0000259" key="1">
    <source>
        <dbReference type="Pfam" id="PF00144"/>
    </source>
</evidence>
<dbReference type="InterPro" id="IPR050789">
    <property type="entry name" value="Diverse_Enzym_Activities"/>
</dbReference>
<comment type="caution">
    <text evidence="2">The sequence shown here is derived from an EMBL/GenBank/DDBJ whole genome shotgun (WGS) entry which is preliminary data.</text>
</comment>
<protein>
    <submittedName>
        <fullName evidence="2">Peptidase S12 family protein</fullName>
    </submittedName>
</protein>
<dbReference type="Proteomes" id="UP000033121">
    <property type="component" value="Unassembled WGS sequence"/>
</dbReference>
<sequence>MYQFLKPYFFVLLLFSIVTGVQGQPGRIVFDTVAPLTGTGHSTNELSGITLQPRTNLFLTVSLQKPLSWYLQQMAPQLSVDSLSAVGNYQFNFYIDGRLIYHTELWPGAPRPQQQQRDTLWTKPLIDNQHEGTWWSQSAWNRFMYNGGDSALTEGRHTLRLVLRPYVNRGQLIVGDIIAEGSVVLDVNRQPKIDLATISLTPVKPYNGLAVSSDAFDRNRIKQLKAWIDAGVFRHVTSIVVLKKGKILVEEYFNGNGRDSLNDTRSVGKSFASTLTGMAIRDHYLESVTTRLGSKYALQQFAHYSAAKAAVTVRELLTMSSRFDGNDDDMHSPGNEENMYPTDDWVKFTLDLPMDTVKYTGQWHYFTAGVMLQGSLLHQLIPGGLESYADKNLFRPLGITHYQWQFTPQQAPNTAGGIRLRSLDLAKYGQLYVNRGRWNGRQVLPEHWVKESFTHQLPIPGRTNEYYGYLFWNKTYSVKERAMEAWYCTGNGGNKVFVFKDPELVVVITATAYGQPYAHPQADRMMTEYILPAVIGSGP</sequence>
<evidence type="ECO:0000313" key="2">
    <source>
        <dbReference type="EMBL" id="GAO43376.1"/>
    </source>
</evidence>
<dbReference type="Gene3D" id="3.40.710.10">
    <property type="entry name" value="DD-peptidase/beta-lactamase superfamily"/>
    <property type="match status" value="1"/>
</dbReference>
<dbReference type="InterPro" id="IPR001466">
    <property type="entry name" value="Beta-lactam-related"/>
</dbReference>
<dbReference type="OrthoDB" id="1185352at2"/>
<dbReference type="AlphaFoldDB" id="A0A0E9N164"/>
<dbReference type="PANTHER" id="PTHR43283:SF7">
    <property type="entry name" value="BETA-LACTAMASE-RELATED DOMAIN-CONTAINING PROTEIN"/>
    <property type="match status" value="1"/>
</dbReference>
<name>A0A0E9N164_9BACT</name>
<dbReference type="RefSeq" id="WP_052955739.1">
    <property type="nucleotide sequence ID" value="NZ_BBWV01000002.1"/>
</dbReference>
<proteinExistence type="predicted"/>
<gene>
    <name evidence="2" type="ORF">FPE01S_02_04810</name>
</gene>
<reference evidence="2 3" key="1">
    <citation type="submission" date="2015-04" db="EMBL/GenBank/DDBJ databases">
        <title>Whole genome shotgun sequence of Flavihumibacter petaseus NBRC 106054.</title>
        <authorList>
            <person name="Miyazawa S."/>
            <person name="Hosoyama A."/>
            <person name="Hashimoto M."/>
            <person name="Noguchi M."/>
            <person name="Tsuchikane K."/>
            <person name="Ohji S."/>
            <person name="Yamazoe A."/>
            <person name="Ichikawa N."/>
            <person name="Kimura A."/>
            <person name="Fujita N."/>
        </authorList>
    </citation>
    <scope>NUCLEOTIDE SEQUENCE [LARGE SCALE GENOMIC DNA]</scope>
    <source>
        <strain evidence="2 3">NBRC 106054</strain>
    </source>
</reference>
<accession>A0A0E9N164</accession>
<organism evidence="2 3">
    <name type="scientific">Flavihumibacter petaseus NBRC 106054</name>
    <dbReference type="NCBI Taxonomy" id="1220578"/>
    <lineage>
        <taxon>Bacteria</taxon>
        <taxon>Pseudomonadati</taxon>
        <taxon>Bacteroidota</taxon>
        <taxon>Chitinophagia</taxon>
        <taxon>Chitinophagales</taxon>
        <taxon>Chitinophagaceae</taxon>
        <taxon>Flavihumibacter</taxon>
    </lineage>
</organism>
<dbReference type="Pfam" id="PF00144">
    <property type="entry name" value="Beta-lactamase"/>
    <property type="match status" value="1"/>
</dbReference>
<keyword evidence="3" id="KW-1185">Reference proteome</keyword>